<feature type="transmembrane region" description="Helical" evidence="7">
    <location>
        <begin position="412"/>
        <end position="430"/>
    </location>
</feature>
<evidence type="ECO:0000256" key="4">
    <source>
        <dbReference type="ARBA" id="ARBA00022989"/>
    </source>
</evidence>
<accession>K8XLS0</accession>
<keyword evidence="3 7" id="KW-0812">Transmembrane</keyword>
<feature type="transmembrane region" description="Helical" evidence="7">
    <location>
        <begin position="282"/>
        <end position="299"/>
    </location>
</feature>
<dbReference type="Pfam" id="PF03553">
    <property type="entry name" value="Na_H_antiporter"/>
    <property type="match status" value="1"/>
</dbReference>
<evidence type="ECO:0000259" key="8">
    <source>
        <dbReference type="Pfam" id="PF03553"/>
    </source>
</evidence>
<evidence type="ECO:0000256" key="7">
    <source>
        <dbReference type="SAM" id="Phobius"/>
    </source>
</evidence>
<feature type="transmembrane region" description="Helical" evidence="7">
    <location>
        <begin position="155"/>
        <end position="181"/>
    </location>
</feature>
<feature type="transmembrane region" description="Helical" evidence="7">
    <location>
        <begin position="380"/>
        <end position="405"/>
    </location>
</feature>
<feature type="transmembrane region" description="Helical" evidence="7">
    <location>
        <begin position="337"/>
        <end position="360"/>
    </location>
</feature>
<feature type="domain" description="Na+/H+ antiporter NhaC-like C-terminal" evidence="8">
    <location>
        <begin position="64"/>
        <end position="225"/>
    </location>
</feature>
<feature type="transmembrane region" description="Helical" evidence="7">
    <location>
        <begin position="305"/>
        <end position="325"/>
    </location>
</feature>
<evidence type="ECO:0000256" key="3">
    <source>
        <dbReference type="ARBA" id="ARBA00022692"/>
    </source>
</evidence>
<comment type="caution">
    <text evidence="9">The sequence shown here is derived from an EMBL/GenBank/DDBJ whole genome shotgun (WGS) entry which is preliminary data.</text>
</comment>
<evidence type="ECO:0000313" key="10">
    <source>
        <dbReference type="Proteomes" id="UP000005951"/>
    </source>
</evidence>
<keyword evidence="2" id="KW-1003">Cell membrane</keyword>
<dbReference type="Proteomes" id="UP000005951">
    <property type="component" value="Unassembled WGS sequence"/>
</dbReference>
<gene>
    <name evidence="9" type="ORF">WSS_A11783</name>
</gene>
<dbReference type="RefSeq" id="WP_005255893.1">
    <property type="nucleotide sequence ID" value="NZ_AJYC02000032.1"/>
</dbReference>
<feature type="transmembrane region" description="Helical" evidence="7">
    <location>
        <begin position="229"/>
        <end position="249"/>
    </location>
</feature>
<organism evidence="9 10">
    <name type="scientific">Rhodococcus opacus M213</name>
    <dbReference type="NCBI Taxonomy" id="1129896"/>
    <lineage>
        <taxon>Bacteria</taxon>
        <taxon>Bacillati</taxon>
        <taxon>Actinomycetota</taxon>
        <taxon>Actinomycetes</taxon>
        <taxon>Mycobacteriales</taxon>
        <taxon>Nocardiaceae</taxon>
        <taxon>Rhodococcus</taxon>
    </lineage>
</organism>
<evidence type="ECO:0000256" key="1">
    <source>
        <dbReference type="ARBA" id="ARBA00004651"/>
    </source>
</evidence>
<evidence type="ECO:0000256" key="6">
    <source>
        <dbReference type="SAM" id="MobiDB-lite"/>
    </source>
</evidence>
<evidence type="ECO:0000256" key="2">
    <source>
        <dbReference type="ARBA" id="ARBA00022475"/>
    </source>
</evidence>
<feature type="transmembrane region" description="Helical" evidence="7">
    <location>
        <begin position="459"/>
        <end position="480"/>
    </location>
</feature>
<feature type="transmembrane region" description="Helical" evidence="7">
    <location>
        <begin position="63"/>
        <end position="91"/>
    </location>
</feature>
<dbReference type="InterPro" id="IPR018461">
    <property type="entry name" value="Na/H_Antiport_NhaC-like_C"/>
</dbReference>
<protein>
    <submittedName>
        <fullName evidence="9">Permease</fullName>
    </submittedName>
</protein>
<dbReference type="GO" id="GO:0005886">
    <property type="term" value="C:plasma membrane"/>
    <property type="evidence" value="ECO:0007669"/>
    <property type="project" value="UniProtKB-SubCell"/>
</dbReference>
<dbReference type="EMBL" id="AJYC02000032">
    <property type="protein sequence ID" value="EKT82558.1"/>
    <property type="molecule type" value="Genomic_DNA"/>
</dbReference>
<reference evidence="9 10" key="1">
    <citation type="journal article" date="2013" name="Genome Announc.">
        <title>Draft Genome Sequence of Rhodococcus opacus Strain M213 Shows a Diverse Catabolic Potential.</title>
        <authorList>
            <person name="Pathak A."/>
            <person name="Green S.J."/>
            <person name="Ogram A."/>
            <person name="Chauhan A."/>
        </authorList>
    </citation>
    <scope>NUCLEOTIDE SEQUENCE [LARGE SCALE GENOMIC DNA]</scope>
    <source>
        <strain evidence="9 10">M213</strain>
    </source>
</reference>
<feature type="region of interest" description="Disordered" evidence="6">
    <location>
        <begin position="1"/>
        <end position="24"/>
    </location>
</feature>
<sequence length="483" mass="49991">MNSNDNGSTAVKDAQPHDDHDATTIPRRRNHLLNAIALSGLVLSLVAGIMVDGPTLWGLLPIALYAVLALLGMDIMVATVVAIVSAFLILLPAPDAVADVLGESVGDQITIIGLIIMLGAGLAEVLRATGVAGTIVHAIMRTVGEKNKTAVTLGMMLSCLILVAALGTLAGALAIAVPLLLPIAARMGFTRSATASMIFIGGCAGLALAPFAGSNVAIMDAAEVGYLQYLLYGAGPLAVLSLIMGLLVVPWMQRRTLNDNDFYDAEDLGALDHQSTPSSKRATAVFVVALLASIVYATITSAGTTFPLLALPVLAMVTGLAGGLTPHKIAAQIYDGAASLISVFLLFWLLAVLFAAINLIEPFQVILDSYGGKLSGLSPFVFALAIALLGWVGIPGATAAQVVLLDQVFGGLAASVGVGAGTWVVVLLFASKADTYGPFPNANMIGAMGLARSLNLRNMLITGWLMLIPSTLMYTAIIFFETR</sequence>
<evidence type="ECO:0000313" key="9">
    <source>
        <dbReference type="EMBL" id="EKT82558.1"/>
    </source>
</evidence>
<comment type="subcellular location">
    <subcellularLocation>
        <location evidence="1">Cell membrane</location>
        <topology evidence="1">Multi-pass membrane protein</topology>
    </subcellularLocation>
</comment>
<proteinExistence type="predicted"/>
<dbReference type="AlphaFoldDB" id="K8XLS0"/>
<name>K8XLS0_RHOOP</name>
<keyword evidence="5 7" id="KW-0472">Membrane</keyword>
<keyword evidence="4 7" id="KW-1133">Transmembrane helix</keyword>
<feature type="transmembrane region" description="Helical" evidence="7">
    <location>
        <begin position="193"/>
        <end position="217"/>
    </location>
</feature>
<evidence type="ECO:0000256" key="5">
    <source>
        <dbReference type="ARBA" id="ARBA00023136"/>
    </source>
</evidence>
<feature type="transmembrane region" description="Helical" evidence="7">
    <location>
        <begin position="111"/>
        <end position="135"/>
    </location>
</feature>
<feature type="transmembrane region" description="Helical" evidence="7">
    <location>
        <begin position="32"/>
        <end position="51"/>
    </location>
</feature>